<dbReference type="PANTHER" id="PTHR38663">
    <property type="match status" value="1"/>
</dbReference>
<dbReference type="OrthoDB" id="76038at2759"/>
<feature type="compositionally biased region" description="Low complexity" evidence="1">
    <location>
        <begin position="807"/>
        <end position="819"/>
    </location>
</feature>
<comment type="caution">
    <text evidence="4">The sequence shown here is derived from an EMBL/GenBank/DDBJ whole genome shotgun (WGS) entry which is preliminary data.</text>
</comment>
<dbReference type="SUPFAM" id="SSF51905">
    <property type="entry name" value="FAD/NAD(P)-binding domain"/>
    <property type="match status" value="2"/>
</dbReference>
<feature type="region of interest" description="Disordered" evidence="1">
    <location>
        <begin position="237"/>
        <end position="262"/>
    </location>
</feature>
<dbReference type="Pfam" id="PF07992">
    <property type="entry name" value="Pyr_redox_2"/>
    <property type="match status" value="1"/>
</dbReference>
<dbReference type="SUPFAM" id="SSF54211">
    <property type="entry name" value="Ribosomal protein S5 domain 2-like"/>
    <property type="match status" value="1"/>
</dbReference>
<feature type="non-terminal residue" evidence="4">
    <location>
        <position position="852"/>
    </location>
</feature>
<dbReference type="InterPro" id="IPR020568">
    <property type="entry name" value="Ribosomal_Su5_D2-typ_SF"/>
</dbReference>
<reference evidence="4" key="1">
    <citation type="submission" date="2021-02" db="EMBL/GenBank/DDBJ databases">
        <authorList>
            <person name="Dougan E. K."/>
            <person name="Rhodes N."/>
            <person name="Thang M."/>
            <person name="Chan C."/>
        </authorList>
    </citation>
    <scope>NUCLEOTIDE SEQUENCE</scope>
</reference>
<dbReference type="InterPro" id="IPR036345">
    <property type="entry name" value="ExoRNase_PH_dom2_sf"/>
</dbReference>
<feature type="domain" description="Exoribonuclease phosphorolytic" evidence="2">
    <location>
        <begin position="70"/>
        <end position="145"/>
    </location>
</feature>
<dbReference type="InterPro" id="IPR015847">
    <property type="entry name" value="ExoRNase_PH_dom2"/>
</dbReference>
<evidence type="ECO:0000313" key="4">
    <source>
        <dbReference type="EMBL" id="CAE8607476.1"/>
    </source>
</evidence>
<dbReference type="InterPro" id="IPR027408">
    <property type="entry name" value="PNPase/RNase_PH_dom_sf"/>
</dbReference>
<dbReference type="EMBL" id="CAJNNV010021733">
    <property type="protein sequence ID" value="CAE8607476.1"/>
    <property type="molecule type" value="Genomic_DNA"/>
</dbReference>
<evidence type="ECO:0000313" key="5">
    <source>
        <dbReference type="Proteomes" id="UP000654075"/>
    </source>
</evidence>
<evidence type="ECO:0000256" key="1">
    <source>
        <dbReference type="SAM" id="MobiDB-lite"/>
    </source>
</evidence>
<dbReference type="InterPro" id="IPR036188">
    <property type="entry name" value="FAD/NAD-bd_sf"/>
</dbReference>
<sequence>ALCIVGGQKVWSIRVDVRALDDDGNLGDVCAIAALCSLLHFRKADVEIRGEEARTFTAEERVPVPLSIHHLPVPVTFALFAGTGGAGKEGEPAWILDPNRLEEAAMRGALCIAVNQHGELCGVHKPGGMPIDFAMVEHCIELAVARAKEITSRIQSEIEADLLKRKETKKNIHQQFNQATLLTVDWSASDAKEASKPSAPAPPPQRQVLPAVTPAVIAPVPTAASVESLQDASAAASASGSGARWRTRAQGRQAAGPQDAENGMAGIDRVALEAGIAQAKGDLLIEQIMQWQHTTTISSLPRPLALAIIRQCTHFGPYPFWLKRTILKLKPQSCNFCHESTAWRVPVAMEQVLHVDVCIIGAGPAGLAALSAIHEPFSLDQLSKDQSERALRNLRNESGDQKVCVVDPMPWLSHWKRRFKALDIKWLRSPAMAHPDLFDATSLRAFAGAKDRESELLESDVVNSELKSLEEAHNGLWKLPSNRLFEDFSDDLASRLPHEFVHGAAACVEGDDGDFRVRLTDGREIAAGTVVLALGVPGQPVIPQSLLGIPPSLLFHTDFQQGFRLAELEEKHEVLVIGGGLTAVQAAQLAARRGCKVTLCSRRPLVTRHFDVATRWFDKRHGDRLRFEFFSQPLEQRLKGIKAARGGGSVPPAYMEELKEMGSKVDVLCADVQVHAILDDAVEVLIQGKIRRFDRIVAACGHAPQCCSIPVVHELIAKSPVELAGGLPQLSPDLQWGEHKQLFVVGALAALQVGPDAGNLMGIRRAAQIVARVVGRRDWLIDTKSVLGNIRGNRYAALSDSEDGIGERSTNSNGGSSSSDGEEELVAKLQPQRCKKCEKTTMKRKKGGRGKA</sequence>
<feature type="compositionally biased region" description="Basic residues" evidence="1">
    <location>
        <begin position="842"/>
        <end position="852"/>
    </location>
</feature>
<dbReference type="GO" id="GO:0016491">
    <property type="term" value="F:oxidoreductase activity"/>
    <property type="evidence" value="ECO:0007669"/>
    <property type="project" value="InterPro"/>
</dbReference>
<dbReference type="PRINTS" id="PR00368">
    <property type="entry name" value="FADPNR"/>
</dbReference>
<keyword evidence="5" id="KW-1185">Reference proteome</keyword>
<dbReference type="Pfam" id="PF03725">
    <property type="entry name" value="RNase_PH_C"/>
    <property type="match status" value="1"/>
</dbReference>
<organism evidence="4 5">
    <name type="scientific">Polarella glacialis</name>
    <name type="common">Dinoflagellate</name>
    <dbReference type="NCBI Taxonomy" id="89957"/>
    <lineage>
        <taxon>Eukaryota</taxon>
        <taxon>Sar</taxon>
        <taxon>Alveolata</taxon>
        <taxon>Dinophyceae</taxon>
        <taxon>Suessiales</taxon>
        <taxon>Suessiaceae</taxon>
        <taxon>Polarella</taxon>
    </lineage>
</organism>
<dbReference type="Gene3D" id="3.50.50.60">
    <property type="entry name" value="FAD/NAD(P)-binding domain"/>
    <property type="match status" value="1"/>
</dbReference>
<dbReference type="Proteomes" id="UP000654075">
    <property type="component" value="Unassembled WGS sequence"/>
</dbReference>
<name>A0A813FAP1_POLGL</name>
<dbReference type="AlphaFoldDB" id="A0A813FAP1"/>
<proteinExistence type="predicted"/>
<dbReference type="InterPro" id="IPR023753">
    <property type="entry name" value="FAD/NAD-binding_dom"/>
</dbReference>
<dbReference type="Gene3D" id="3.30.230.70">
    <property type="entry name" value="GHMP Kinase, N-terminal domain"/>
    <property type="match status" value="1"/>
</dbReference>
<feature type="domain" description="FAD/NAD(P)-binding" evidence="3">
    <location>
        <begin position="507"/>
        <end position="612"/>
    </location>
</feature>
<dbReference type="PANTHER" id="PTHR38663:SF1">
    <property type="entry name" value="L-ORNITHINE N(5)-MONOOXYGENASE"/>
    <property type="match status" value="1"/>
</dbReference>
<dbReference type="SUPFAM" id="SSF55666">
    <property type="entry name" value="Ribonuclease PH domain 2-like"/>
    <property type="match status" value="1"/>
</dbReference>
<evidence type="ECO:0000259" key="3">
    <source>
        <dbReference type="Pfam" id="PF07992"/>
    </source>
</evidence>
<evidence type="ECO:0000259" key="2">
    <source>
        <dbReference type="Pfam" id="PF03725"/>
    </source>
</evidence>
<accession>A0A813FAP1</accession>
<feature type="region of interest" description="Disordered" evidence="1">
    <location>
        <begin position="800"/>
        <end position="852"/>
    </location>
</feature>
<gene>
    <name evidence="4" type="ORF">PGLA1383_LOCUS25408</name>
</gene>
<protein>
    <recommendedName>
        <fullName evidence="6">L-ornithine N(5)-oxygenase</fullName>
    </recommendedName>
</protein>
<evidence type="ECO:0008006" key="6">
    <source>
        <dbReference type="Google" id="ProtNLM"/>
    </source>
</evidence>